<dbReference type="GO" id="GO:0000917">
    <property type="term" value="P:division septum assembly"/>
    <property type="evidence" value="ECO:0007669"/>
    <property type="project" value="UniProtKB-KW"/>
</dbReference>
<dbReference type="NCBIfam" id="TIGR01222">
    <property type="entry name" value="minC"/>
    <property type="match status" value="1"/>
</dbReference>
<dbReference type="InterPro" id="IPR005526">
    <property type="entry name" value="Septum_form_inhib_MinC_C"/>
</dbReference>
<comment type="subunit">
    <text evidence="6">Interacts with MinD and FtsZ.</text>
</comment>
<keyword evidence="4 6" id="KW-0131">Cell cycle</keyword>
<evidence type="ECO:0000313" key="10">
    <source>
        <dbReference type="EMBL" id="ORJ19035.1"/>
    </source>
</evidence>
<dbReference type="Gene3D" id="3.30.70.260">
    <property type="match status" value="1"/>
</dbReference>
<dbReference type="GO" id="GO:1901891">
    <property type="term" value="P:regulation of cell septum assembly"/>
    <property type="evidence" value="ECO:0007669"/>
    <property type="project" value="InterPro"/>
</dbReference>
<dbReference type="RefSeq" id="WP_055771228.1">
    <property type="nucleotide sequence ID" value="NZ_CBCSCF010000003.1"/>
</dbReference>
<protein>
    <recommendedName>
        <fullName evidence="6">Probable septum site-determining protein MinC</fullName>
    </recommendedName>
</protein>
<evidence type="ECO:0000259" key="8">
    <source>
        <dbReference type="Pfam" id="PF05209"/>
    </source>
</evidence>
<comment type="similarity">
    <text evidence="1 6">Belongs to the MinC family.</text>
</comment>
<dbReference type="InterPro" id="IPR016098">
    <property type="entry name" value="CAP/MinC_C"/>
</dbReference>
<dbReference type="PANTHER" id="PTHR34108">
    <property type="entry name" value="SEPTUM SITE-DETERMINING PROTEIN MINC"/>
    <property type="match status" value="1"/>
</dbReference>
<reference evidence="9" key="4">
    <citation type="submission" date="2022-09" db="EMBL/GenBank/DDBJ databases">
        <title>Rouxiella aceris sp. nov., isolated from tree sap and emended description of the genus Rhouxiella.</title>
        <authorList>
            <person name="Kim I.S."/>
        </authorList>
    </citation>
    <scope>NUCLEOTIDE SEQUENCE</scope>
    <source>
        <strain evidence="9">SAP-2</strain>
    </source>
</reference>
<dbReference type="InterPro" id="IPR036145">
    <property type="entry name" value="MinC_C_sf"/>
</dbReference>
<keyword evidence="11" id="KW-1185">Reference proteome</keyword>
<evidence type="ECO:0000256" key="4">
    <source>
        <dbReference type="ARBA" id="ARBA00023306"/>
    </source>
</evidence>
<accession>A0AA40X256</accession>
<evidence type="ECO:0000259" key="7">
    <source>
        <dbReference type="Pfam" id="PF03775"/>
    </source>
</evidence>
<dbReference type="SUPFAM" id="SSF63848">
    <property type="entry name" value="Cell-division inhibitor MinC, C-terminal domain"/>
    <property type="match status" value="1"/>
</dbReference>
<dbReference type="PANTHER" id="PTHR34108:SF1">
    <property type="entry name" value="SEPTUM SITE-DETERMINING PROTEIN MINC"/>
    <property type="match status" value="1"/>
</dbReference>
<name>A0AA40X256_9GAMM</name>
<proteinExistence type="inferred from homology"/>
<evidence type="ECO:0000256" key="5">
    <source>
        <dbReference type="ARBA" id="ARBA00025606"/>
    </source>
</evidence>
<dbReference type="Proteomes" id="UP000705283">
    <property type="component" value="Unassembled WGS sequence"/>
</dbReference>
<organism evidence="9 12">
    <name type="scientific">Rouxiella silvae</name>
    <dbReference type="NCBI Taxonomy" id="1646373"/>
    <lineage>
        <taxon>Bacteria</taxon>
        <taxon>Pseudomonadati</taxon>
        <taxon>Pseudomonadota</taxon>
        <taxon>Gammaproteobacteria</taxon>
        <taxon>Enterobacterales</taxon>
        <taxon>Yersiniaceae</taxon>
        <taxon>Rouxiella</taxon>
    </lineage>
</organism>
<dbReference type="Gene3D" id="2.160.20.70">
    <property type="match status" value="1"/>
</dbReference>
<evidence type="ECO:0000313" key="9">
    <source>
        <dbReference type="EMBL" id="MBF6637074.1"/>
    </source>
</evidence>
<dbReference type="GO" id="GO:0051302">
    <property type="term" value="P:regulation of cell division"/>
    <property type="evidence" value="ECO:0007669"/>
    <property type="project" value="InterPro"/>
</dbReference>
<evidence type="ECO:0000256" key="3">
    <source>
        <dbReference type="ARBA" id="ARBA00023210"/>
    </source>
</evidence>
<comment type="function">
    <text evidence="5 6">Cell division inhibitor that blocks the formation of polar Z ring septums. Rapidly oscillates between the poles of the cell to destabilize FtsZ filaments that have formed before they mature into polar Z rings. Prevents FtsZ polymerization.</text>
</comment>
<reference evidence="10 11" key="2">
    <citation type="journal article" date="2017" name="Int. J. Syst. Evol. Microbiol.">
        <title>Rouxiella badensis sp. nov. and Rouxiella silvae sp. nov. isolated from peat bog soil in Germany and emendation of the genus description.</title>
        <authorList>
            <person name="Le Fleche-Mateos A."/>
            <person name="Kugler J.H."/>
            <person name="Hansen S.H."/>
            <person name="Syldatk C."/>
            <person name="Hausmann R."/>
            <person name="Lomprez F."/>
            <person name="Vandenbogaert M."/>
            <person name="Manuguerra J.C."/>
            <person name="Grimont P.A."/>
        </authorList>
    </citation>
    <scope>NUCLEOTIDE SEQUENCE [LARGE SCALE GENOMIC DNA]</scope>
    <source>
        <strain evidence="10 11">213</strain>
    </source>
</reference>
<comment type="caution">
    <text evidence="9">The sequence shown here is derived from an EMBL/GenBank/DDBJ whole genome shotgun (WGS) entry which is preliminary data.</text>
</comment>
<keyword evidence="2 6" id="KW-0132">Cell division</keyword>
<feature type="domain" description="Septum formation inhibitor MinC N-terminal" evidence="8">
    <location>
        <begin position="6"/>
        <end position="74"/>
    </location>
</feature>
<evidence type="ECO:0000313" key="12">
    <source>
        <dbReference type="Proteomes" id="UP000705283"/>
    </source>
</evidence>
<keyword evidence="3 6" id="KW-0717">Septation</keyword>
<sequence>MSQSPIELKGSSFTLSVVHLYSAQPEVIHQALQEKVEQAPAFLKNAPVVINVAALTGDADWKNIQQAVVSAGFRVVGISGCKDEQQKRAISRTGLPLLSEGRAKRVVAEPPTPVAVVPDNAPAKTRIVSSPVRSGQQIYARNSDLIVTSSVSAGAELIADGNIHIYGMMRGRALAGAAGDTNCQIFCTYLGAELVSIAGQYWLSDQIPSSFFGQAAKLSLLDNVLTVQPLY</sequence>
<dbReference type="Pfam" id="PF05209">
    <property type="entry name" value="MinC_N"/>
    <property type="match status" value="1"/>
</dbReference>
<dbReference type="EMBL" id="JADMKS010000004">
    <property type="protein sequence ID" value="MBF6637074.1"/>
    <property type="molecule type" value="Genomic_DNA"/>
</dbReference>
<evidence type="ECO:0000313" key="11">
    <source>
        <dbReference type="Proteomes" id="UP000192722"/>
    </source>
</evidence>
<evidence type="ECO:0000256" key="2">
    <source>
        <dbReference type="ARBA" id="ARBA00022618"/>
    </source>
</evidence>
<evidence type="ECO:0000256" key="6">
    <source>
        <dbReference type="HAMAP-Rule" id="MF_00267"/>
    </source>
</evidence>
<dbReference type="EMBL" id="MRWD01000074">
    <property type="protein sequence ID" value="ORJ19035.1"/>
    <property type="molecule type" value="Genomic_DNA"/>
</dbReference>
<evidence type="ECO:0000256" key="1">
    <source>
        <dbReference type="ARBA" id="ARBA00006291"/>
    </source>
</evidence>
<dbReference type="HAMAP" id="MF_00267">
    <property type="entry name" value="MinC"/>
    <property type="match status" value="1"/>
</dbReference>
<reference evidence="9" key="3">
    <citation type="submission" date="2020-11" db="EMBL/GenBank/DDBJ databases">
        <authorList>
            <person name="Lee S.D."/>
        </authorList>
    </citation>
    <scope>NUCLEOTIDE SEQUENCE</scope>
    <source>
        <strain evidence="9">SAP-2</strain>
    </source>
</reference>
<gene>
    <name evidence="6 9" type="primary">minC</name>
    <name evidence="10" type="ORF">BS639_22110</name>
    <name evidence="9" type="ORF">ITX54_10470</name>
</gene>
<dbReference type="InterPro" id="IPR013033">
    <property type="entry name" value="MinC"/>
</dbReference>
<dbReference type="GO" id="GO:0000902">
    <property type="term" value="P:cell morphogenesis"/>
    <property type="evidence" value="ECO:0007669"/>
    <property type="project" value="InterPro"/>
</dbReference>
<dbReference type="Pfam" id="PF03775">
    <property type="entry name" value="MinC_C"/>
    <property type="match status" value="1"/>
</dbReference>
<reference evidence="10" key="1">
    <citation type="submission" date="2016-12" db="EMBL/GenBank/DDBJ databases">
        <authorList>
            <person name="Le Fleche-Mateos A."/>
        </authorList>
    </citation>
    <scope>NUCLEOTIDE SEQUENCE</scope>
    <source>
        <strain evidence="10">213</strain>
    </source>
</reference>
<dbReference type="Proteomes" id="UP000192722">
    <property type="component" value="Unassembled WGS sequence"/>
</dbReference>
<feature type="domain" description="Septum formation inhibitor MinC C-terminal" evidence="7">
    <location>
        <begin position="127"/>
        <end position="227"/>
    </location>
</feature>
<dbReference type="InterPro" id="IPR007874">
    <property type="entry name" value="MinC_N"/>
</dbReference>
<dbReference type="AlphaFoldDB" id="A0AA40X256"/>